<proteinExistence type="predicted"/>
<comment type="caution">
    <text evidence="2">The sequence shown here is derived from an EMBL/GenBank/DDBJ whole genome shotgun (WGS) entry which is preliminary data.</text>
</comment>
<evidence type="ECO:0000313" key="3">
    <source>
        <dbReference type="Proteomes" id="UP000308705"/>
    </source>
</evidence>
<keyword evidence="3" id="KW-1185">Reference proteome</keyword>
<dbReference type="AlphaFoldDB" id="A0A4U3MLF4"/>
<feature type="domain" description="DUF1023" evidence="1">
    <location>
        <begin position="314"/>
        <end position="447"/>
    </location>
</feature>
<sequence>MVDQTASLERVTAIAAEHHTALDQATRLVHAIAWTGGGASAFAELLGEQRTALHTALSESISLFSGTPELAAGIPELPRPKGAFAGFSRNVLPTLAGELCAASRGLEEIAVFLSQEFAAAGMSDRPARVIADLAFWAGEQARDLRARLLELPPGKTLPASLAAYGVFGAHAGDAAGADPLLTRVSAGDPAAVDALLGLQHRCADPGLADRLNAWWTLQHPVVRATSLGLPAFGGLHGLPAVVRDSANREFLRIEHGLLTHDLHRLGASVMWQSDRDLPRSWDRVNVQLKRLEKIRSVTAPVPGYPDPMLLGFDVTGQGRLTVSWGDPDTAQTTVIFVHGLNTGLADATTSITRAQLLWRQASTMAGTPVACVTWDGYDTPLVDFGAFTPDRNAALGGQALTAFCLGLRAAHTPSATARSVLIGHGDGALTVHRALAGRAGLADDVIIIEQGDGDWRPESAALRDVATIVNGSGPR</sequence>
<evidence type="ECO:0000313" key="2">
    <source>
        <dbReference type="EMBL" id="TKK88806.1"/>
    </source>
</evidence>
<reference evidence="2 3" key="1">
    <citation type="submission" date="2019-04" db="EMBL/GenBank/DDBJ databases">
        <title>Herbidospora sp. NEAU-GS14.nov., a novel actinomycete isolated from soil.</title>
        <authorList>
            <person name="Han L."/>
        </authorList>
    </citation>
    <scope>NUCLEOTIDE SEQUENCE [LARGE SCALE GENOMIC DNA]</scope>
    <source>
        <strain evidence="2 3">NEAU-GS14</strain>
    </source>
</reference>
<gene>
    <name evidence="2" type="ORF">FDA94_12025</name>
</gene>
<dbReference type="RefSeq" id="WP_137247145.1">
    <property type="nucleotide sequence ID" value="NZ_SZQA01000009.1"/>
</dbReference>
<dbReference type="EMBL" id="SZQA01000009">
    <property type="protein sequence ID" value="TKK88806.1"/>
    <property type="molecule type" value="Genomic_DNA"/>
</dbReference>
<dbReference type="Proteomes" id="UP000308705">
    <property type="component" value="Unassembled WGS sequence"/>
</dbReference>
<protein>
    <recommendedName>
        <fullName evidence="1">DUF1023 domain-containing protein</fullName>
    </recommendedName>
</protein>
<evidence type="ECO:0000259" key="1">
    <source>
        <dbReference type="Pfam" id="PF06259"/>
    </source>
</evidence>
<name>A0A4U3MLF4_9ACTN</name>
<dbReference type="Pfam" id="PF06259">
    <property type="entry name" value="Abhydrolase_8"/>
    <property type="match status" value="1"/>
</dbReference>
<dbReference type="InterPro" id="IPR010427">
    <property type="entry name" value="DUF1023"/>
</dbReference>
<dbReference type="OrthoDB" id="5969911at2"/>
<accession>A0A4U3MLF4</accession>
<organism evidence="2 3">
    <name type="scientific">Herbidospora galbida</name>
    <dbReference type="NCBI Taxonomy" id="2575442"/>
    <lineage>
        <taxon>Bacteria</taxon>
        <taxon>Bacillati</taxon>
        <taxon>Actinomycetota</taxon>
        <taxon>Actinomycetes</taxon>
        <taxon>Streptosporangiales</taxon>
        <taxon>Streptosporangiaceae</taxon>
        <taxon>Herbidospora</taxon>
    </lineage>
</organism>